<feature type="transmembrane region" description="Helical" evidence="1">
    <location>
        <begin position="108"/>
        <end position="128"/>
    </location>
</feature>
<organism evidence="2 3">
    <name type="scientific">Acidocella aquatica</name>
    <dbReference type="NCBI Taxonomy" id="1922313"/>
    <lineage>
        <taxon>Bacteria</taxon>
        <taxon>Pseudomonadati</taxon>
        <taxon>Pseudomonadota</taxon>
        <taxon>Alphaproteobacteria</taxon>
        <taxon>Acetobacterales</taxon>
        <taxon>Acidocellaceae</taxon>
        <taxon>Acidocella</taxon>
    </lineage>
</organism>
<feature type="transmembrane region" description="Helical" evidence="1">
    <location>
        <begin position="7"/>
        <end position="28"/>
    </location>
</feature>
<keyword evidence="3" id="KW-1185">Reference proteome</keyword>
<evidence type="ECO:0000313" key="3">
    <source>
        <dbReference type="Proteomes" id="UP001156641"/>
    </source>
</evidence>
<name>A0ABQ6A9R2_9PROT</name>
<feature type="transmembrane region" description="Helical" evidence="1">
    <location>
        <begin position="76"/>
        <end position="96"/>
    </location>
</feature>
<accession>A0ABQ6A9R2</accession>
<keyword evidence="1" id="KW-0812">Transmembrane</keyword>
<dbReference type="RefSeq" id="WP_284259519.1">
    <property type="nucleotide sequence ID" value="NZ_BSOS01000094.1"/>
</dbReference>
<proteinExistence type="predicted"/>
<comment type="caution">
    <text evidence="2">The sequence shown here is derived from an EMBL/GenBank/DDBJ whole genome shotgun (WGS) entry which is preliminary data.</text>
</comment>
<evidence type="ECO:0000313" key="2">
    <source>
        <dbReference type="EMBL" id="GLR68666.1"/>
    </source>
</evidence>
<evidence type="ECO:0008006" key="4">
    <source>
        <dbReference type="Google" id="ProtNLM"/>
    </source>
</evidence>
<sequence length="158" mass="16164">MLALGVIFSFFGLGIFCWLLFTLAIYALPFFAGLTVAFAAFHSGAGVIGAFLVGCFAGGATLALGQIAFATIRSPLIRCAIALFYALPATIAGYHATLGLAQIGVPSAAWQEAFAIVGAVSIGCTAWVRLAMFTPPNIGQGFAVGAAPLSLADATRSR</sequence>
<reference evidence="3" key="1">
    <citation type="journal article" date="2019" name="Int. J. Syst. Evol. Microbiol.">
        <title>The Global Catalogue of Microorganisms (GCM) 10K type strain sequencing project: providing services to taxonomists for standard genome sequencing and annotation.</title>
        <authorList>
            <consortium name="The Broad Institute Genomics Platform"/>
            <consortium name="The Broad Institute Genome Sequencing Center for Infectious Disease"/>
            <person name="Wu L."/>
            <person name="Ma J."/>
        </authorList>
    </citation>
    <scope>NUCLEOTIDE SEQUENCE [LARGE SCALE GENOMIC DNA]</scope>
    <source>
        <strain evidence="3">NBRC 112502</strain>
    </source>
</reference>
<keyword evidence="1" id="KW-0472">Membrane</keyword>
<protein>
    <recommendedName>
        <fullName evidence="4">Major facilitator superfamily (MFS) profile domain-containing protein</fullName>
    </recommendedName>
</protein>
<keyword evidence="1" id="KW-1133">Transmembrane helix</keyword>
<gene>
    <name evidence="2" type="ORF">GCM10010909_33480</name>
</gene>
<dbReference type="Proteomes" id="UP001156641">
    <property type="component" value="Unassembled WGS sequence"/>
</dbReference>
<feature type="transmembrane region" description="Helical" evidence="1">
    <location>
        <begin position="40"/>
        <end position="64"/>
    </location>
</feature>
<evidence type="ECO:0000256" key="1">
    <source>
        <dbReference type="SAM" id="Phobius"/>
    </source>
</evidence>
<dbReference type="EMBL" id="BSOS01000094">
    <property type="protein sequence ID" value="GLR68666.1"/>
    <property type="molecule type" value="Genomic_DNA"/>
</dbReference>